<reference evidence="2" key="1">
    <citation type="submission" date="2023-11" db="EMBL/GenBank/DDBJ databases">
        <title>Genome assemblies of two species of porcelain crab, Petrolisthes cinctipes and Petrolisthes manimaculis (Anomura: Porcellanidae).</title>
        <authorList>
            <person name="Angst P."/>
        </authorList>
    </citation>
    <scope>NUCLEOTIDE SEQUENCE</scope>
    <source>
        <strain evidence="2">PB745_02</strain>
        <tissue evidence="2">Gill</tissue>
    </source>
</reference>
<feature type="compositionally biased region" description="Basic and acidic residues" evidence="1">
    <location>
        <begin position="24"/>
        <end position="93"/>
    </location>
</feature>
<dbReference type="EMBL" id="JAWZYT010000485">
    <property type="protein sequence ID" value="KAK4322943.1"/>
    <property type="molecule type" value="Genomic_DNA"/>
</dbReference>
<evidence type="ECO:0000313" key="3">
    <source>
        <dbReference type="Proteomes" id="UP001292094"/>
    </source>
</evidence>
<sequence>MRRGKVDTENEEGKRTKGRIGVHKGRDAKGLNEEAGAKEPKNDDTQRGLNGAKEKVHSQDDEARREEQGGRGKGKGENEGNGEGKCKEIEREK</sequence>
<protein>
    <submittedName>
        <fullName evidence="2">Uncharacterized protein</fullName>
    </submittedName>
</protein>
<feature type="region of interest" description="Disordered" evidence="1">
    <location>
        <begin position="1"/>
        <end position="93"/>
    </location>
</feature>
<evidence type="ECO:0000313" key="2">
    <source>
        <dbReference type="EMBL" id="KAK4322943.1"/>
    </source>
</evidence>
<name>A0AAE1QAJ4_9EUCA</name>
<feature type="compositionally biased region" description="Basic and acidic residues" evidence="1">
    <location>
        <begin position="1"/>
        <end position="15"/>
    </location>
</feature>
<accession>A0AAE1QAJ4</accession>
<proteinExistence type="predicted"/>
<dbReference type="Proteomes" id="UP001292094">
    <property type="component" value="Unassembled WGS sequence"/>
</dbReference>
<dbReference type="AlphaFoldDB" id="A0AAE1QAJ4"/>
<keyword evidence="3" id="KW-1185">Reference proteome</keyword>
<evidence type="ECO:0000256" key="1">
    <source>
        <dbReference type="SAM" id="MobiDB-lite"/>
    </source>
</evidence>
<gene>
    <name evidence="2" type="ORF">Pmani_006341</name>
</gene>
<organism evidence="2 3">
    <name type="scientific">Petrolisthes manimaculis</name>
    <dbReference type="NCBI Taxonomy" id="1843537"/>
    <lineage>
        <taxon>Eukaryota</taxon>
        <taxon>Metazoa</taxon>
        <taxon>Ecdysozoa</taxon>
        <taxon>Arthropoda</taxon>
        <taxon>Crustacea</taxon>
        <taxon>Multicrustacea</taxon>
        <taxon>Malacostraca</taxon>
        <taxon>Eumalacostraca</taxon>
        <taxon>Eucarida</taxon>
        <taxon>Decapoda</taxon>
        <taxon>Pleocyemata</taxon>
        <taxon>Anomura</taxon>
        <taxon>Galatheoidea</taxon>
        <taxon>Porcellanidae</taxon>
        <taxon>Petrolisthes</taxon>
    </lineage>
</organism>
<comment type="caution">
    <text evidence="2">The sequence shown here is derived from an EMBL/GenBank/DDBJ whole genome shotgun (WGS) entry which is preliminary data.</text>
</comment>